<comment type="similarity">
    <text evidence="1">Belongs to the leucine-binding protein family.</text>
</comment>
<dbReference type="EMBL" id="CAJA01000496">
    <property type="protein sequence ID" value="CCH75426.1"/>
    <property type="molecule type" value="Genomic_DNA"/>
</dbReference>
<dbReference type="Pfam" id="PF13458">
    <property type="entry name" value="Peripla_BP_6"/>
    <property type="match status" value="1"/>
</dbReference>
<dbReference type="STRING" id="1193182.BN11_70004"/>
<evidence type="ECO:0000259" key="3">
    <source>
        <dbReference type="Pfam" id="PF13458"/>
    </source>
</evidence>
<evidence type="ECO:0000313" key="5">
    <source>
        <dbReference type="Proteomes" id="UP000035763"/>
    </source>
</evidence>
<dbReference type="InterPro" id="IPR028082">
    <property type="entry name" value="Peripla_BP_I"/>
</dbReference>
<protein>
    <submittedName>
        <fullName evidence="4">Regulatory protein</fullName>
    </submittedName>
</protein>
<organism evidence="4 5">
    <name type="scientific">Nostocoides australiense Ben110</name>
    <dbReference type="NCBI Taxonomy" id="1193182"/>
    <lineage>
        <taxon>Bacteria</taxon>
        <taxon>Bacillati</taxon>
        <taxon>Actinomycetota</taxon>
        <taxon>Actinomycetes</taxon>
        <taxon>Micrococcales</taxon>
        <taxon>Intrasporangiaceae</taxon>
        <taxon>Nostocoides</taxon>
    </lineage>
</organism>
<gene>
    <name evidence="4" type="ORF">BN11_70004</name>
</gene>
<dbReference type="Gene3D" id="3.40.50.2300">
    <property type="match status" value="2"/>
</dbReference>
<dbReference type="PANTHER" id="PTHR47628">
    <property type="match status" value="1"/>
</dbReference>
<keyword evidence="5" id="KW-1185">Reference proteome</keyword>
<comment type="caution">
    <text evidence="4">The sequence shown here is derived from an EMBL/GenBank/DDBJ whole genome shotgun (WGS) entry which is preliminary data.</text>
</comment>
<keyword evidence="2" id="KW-0732">Signal</keyword>
<sequence>MGREIELIDVDASVGALPVANHVGGLVRAGAVEAVVGWQTSDVRRALATRIERRVPYIYTALYEGGEHTDGVFLTGETPGVQLRPAMEWMRDNIGIRRWTIVGNRYVWPLDSAMKCRGYARDLGVQIVQQHFRYVGTTDFGDVIRALESGYCDGVIVLLLGEDAVHFNRAFAEAGLQNAMVRMSPLMDENMLLGSGPDATRGLFATAGYFESLNTEGARSFMRDYVDAHGPRACLPTTMGESCVEGLLLLEALVTSARSSDVAAMLANDAPLVFDGPRGTRRVEQAHAQQPIYLAEARNCDFVVIDTL</sequence>
<evidence type="ECO:0000256" key="1">
    <source>
        <dbReference type="ARBA" id="ARBA00010062"/>
    </source>
</evidence>
<dbReference type="CDD" id="cd06358">
    <property type="entry name" value="PBP1_NHase"/>
    <property type="match status" value="1"/>
</dbReference>
<accession>W6K2P6</accession>
<evidence type="ECO:0000313" key="4">
    <source>
        <dbReference type="EMBL" id="CCH75426.1"/>
    </source>
</evidence>
<name>W6K2P6_9MICO</name>
<dbReference type="Proteomes" id="UP000035763">
    <property type="component" value="Unassembled WGS sequence"/>
</dbReference>
<dbReference type="AlphaFoldDB" id="W6K2P6"/>
<dbReference type="PANTHER" id="PTHR47628:SF1">
    <property type="entry name" value="ALIPHATIC AMIDASE EXPRESSION-REGULATING PROTEIN"/>
    <property type="match status" value="1"/>
</dbReference>
<proteinExistence type="inferred from homology"/>
<dbReference type="SUPFAM" id="SSF53822">
    <property type="entry name" value="Periplasmic binding protein-like I"/>
    <property type="match status" value="1"/>
</dbReference>
<reference evidence="4 5" key="1">
    <citation type="journal article" date="2013" name="ISME J.">
        <title>A metabolic model for members of the genus Tetrasphaera involved in enhanced biological phosphorus removal.</title>
        <authorList>
            <person name="Kristiansen R."/>
            <person name="Nguyen H.T.T."/>
            <person name="Saunders A.M."/>
            <person name="Nielsen J.L."/>
            <person name="Wimmer R."/>
            <person name="Le V.Q."/>
            <person name="McIlroy S.J."/>
            <person name="Petrovski S."/>
            <person name="Seviour R.J."/>
            <person name="Calteau A."/>
            <person name="Nielsen K.L."/>
            <person name="Nielsen P.H."/>
        </authorList>
    </citation>
    <scope>NUCLEOTIDE SEQUENCE [LARGE SCALE GENOMIC DNA]</scope>
    <source>
        <strain evidence="4 5">Ben110</strain>
    </source>
</reference>
<feature type="domain" description="Leucine-binding protein" evidence="3">
    <location>
        <begin position="2"/>
        <end position="298"/>
    </location>
</feature>
<evidence type="ECO:0000256" key="2">
    <source>
        <dbReference type="ARBA" id="ARBA00022729"/>
    </source>
</evidence>
<dbReference type="InterPro" id="IPR028081">
    <property type="entry name" value="Leu-bd"/>
</dbReference>